<dbReference type="EMBL" id="JBFALK010000017">
    <property type="protein sequence ID" value="MEV0972499.1"/>
    <property type="molecule type" value="Genomic_DNA"/>
</dbReference>
<evidence type="ECO:0000313" key="2">
    <source>
        <dbReference type="Proteomes" id="UP001551675"/>
    </source>
</evidence>
<accession>A0ABV3GLI2</accession>
<keyword evidence="2" id="KW-1185">Reference proteome</keyword>
<dbReference type="RefSeq" id="WP_358137686.1">
    <property type="nucleotide sequence ID" value="NZ_JBFALK010000017.1"/>
</dbReference>
<gene>
    <name evidence="1" type="ORF">AB0I59_28185</name>
</gene>
<sequence length="42" mass="4452">MDDRAENVAAAMALGMTGVVYREFADLRTALPPSPNGSRRSG</sequence>
<evidence type="ECO:0000313" key="1">
    <source>
        <dbReference type="EMBL" id="MEV0972499.1"/>
    </source>
</evidence>
<reference evidence="1 2" key="1">
    <citation type="submission" date="2024-06" db="EMBL/GenBank/DDBJ databases">
        <title>The Natural Products Discovery Center: Release of the First 8490 Sequenced Strains for Exploring Actinobacteria Biosynthetic Diversity.</title>
        <authorList>
            <person name="Kalkreuter E."/>
            <person name="Kautsar S.A."/>
            <person name="Yang D."/>
            <person name="Bader C.D."/>
            <person name="Teijaro C.N."/>
            <person name="Fluegel L."/>
            <person name="Davis C.M."/>
            <person name="Simpson J.R."/>
            <person name="Lauterbach L."/>
            <person name="Steele A.D."/>
            <person name="Gui C."/>
            <person name="Meng S."/>
            <person name="Li G."/>
            <person name="Viehrig K."/>
            <person name="Ye F."/>
            <person name="Su P."/>
            <person name="Kiefer A.F."/>
            <person name="Nichols A."/>
            <person name="Cepeda A.J."/>
            <person name="Yan W."/>
            <person name="Fan B."/>
            <person name="Jiang Y."/>
            <person name="Adhikari A."/>
            <person name="Zheng C.-J."/>
            <person name="Schuster L."/>
            <person name="Cowan T.M."/>
            <person name="Smanski M.J."/>
            <person name="Chevrette M.G."/>
            <person name="De Carvalho L.P.S."/>
            <person name="Shen B."/>
        </authorList>
    </citation>
    <scope>NUCLEOTIDE SEQUENCE [LARGE SCALE GENOMIC DNA]</scope>
    <source>
        <strain evidence="1 2">NPDC050100</strain>
    </source>
</reference>
<organism evidence="1 2">
    <name type="scientific">Microtetraspora glauca</name>
    <dbReference type="NCBI Taxonomy" id="1996"/>
    <lineage>
        <taxon>Bacteria</taxon>
        <taxon>Bacillati</taxon>
        <taxon>Actinomycetota</taxon>
        <taxon>Actinomycetes</taxon>
        <taxon>Streptosporangiales</taxon>
        <taxon>Streptosporangiaceae</taxon>
        <taxon>Microtetraspora</taxon>
    </lineage>
</organism>
<protein>
    <recommendedName>
        <fullName evidence="3">HAD-IA family hydrolase</fullName>
    </recommendedName>
</protein>
<comment type="caution">
    <text evidence="1">The sequence shown here is derived from an EMBL/GenBank/DDBJ whole genome shotgun (WGS) entry which is preliminary data.</text>
</comment>
<dbReference type="Proteomes" id="UP001551675">
    <property type="component" value="Unassembled WGS sequence"/>
</dbReference>
<proteinExistence type="predicted"/>
<name>A0ABV3GLI2_MICGL</name>
<evidence type="ECO:0008006" key="3">
    <source>
        <dbReference type="Google" id="ProtNLM"/>
    </source>
</evidence>